<evidence type="ECO:0000256" key="10">
    <source>
        <dbReference type="ARBA" id="ARBA00023136"/>
    </source>
</evidence>
<dbReference type="InterPro" id="IPR000725">
    <property type="entry name" value="Olfact_rcpt"/>
</dbReference>
<dbReference type="InterPro" id="IPR000276">
    <property type="entry name" value="GPCR_Rhodpsn"/>
</dbReference>
<dbReference type="CDD" id="cd15227">
    <property type="entry name" value="7tmA_OR14-like"/>
    <property type="match status" value="1"/>
</dbReference>
<evidence type="ECO:0000256" key="5">
    <source>
        <dbReference type="ARBA" id="ARBA00022606"/>
    </source>
</evidence>
<dbReference type="GO" id="GO:0004984">
    <property type="term" value="F:olfactory receptor activity"/>
    <property type="evidence" value="ECO:0007669"/>
    <property type="project" value="InterPro"/>
</dbReference>
<feature type="transmembrane region" description="Helical" evidence="14">
    <location>
        <begin position="105"/>
        <end position="123"/>
    </location>
</feature>
<keyword evidence="9 13" id="KW-0297">G-protein coupled receptor</keyword>
<sequence>IMTEKLTNATIITEFLLMGFTDNQVLQGLYVPFFFLIYLTALMGNLLIIILTTTDQCLQSPMYFFLKNLSLIDICYISVTVPKSIINSLTKSHSISFLGCASQTFLFIFLAGTEYALLIVMSYDRYVAICKPLYYEITMNRGTCLQMVIASWASGCAYGSIHVAGTFSVPFCGPYIVHQFFCDIPSVLTLACSGQQILEYAFVIASCAFAFVCFLFLIASYVYIFSAVLRIPSAQGRFKTFSTCVPHLTVVILFLFSGIANYLGTNSKSTSSLSLFMSVLYSVLPPSLNPLIYSLRNKDMKKAFRKVLERKRLFLARHIQEM</sequence>
<dbReference type="GO" id="GO:0004930">
    <property type="term" value="F:G protein-coupled receptor activity"/>
    <property type="evidence" value="ECO:0007669"/>
    <property type="project" value="UniProtKB-KW"/>
</dbReference>
<feature type="transmembrane region" description="Helical" evidence="14">
    <location>
        <begin position="200"/>
        <end position="224"/>
    </location>
</feature>
<feature type="transmembrane region" description="Helical" evidence="14">
    <location>
        <begin position="29"/>
        <end position="52"/>
    </location>
</feature>
<evidence type="ECO:0000256" key="12">
    <source>
        <dbReference type="ARBA" id="ARBA00023224"/>
    </source>
</evidence>
<accession>A0A8C2NKI4</accession>
<feature type="transmembrane region" description="Helical" evidence="14">
    <location>
        <begin position="64"/>
        <end position="85"/>
    </location>
</feature>
<evidence type="ECO:0000256" key="7">
    <source>
        <dbReference type="ARBA" id="ARBA00022725"/>
    </source>
</evidence>
<dbReference type="PRINTS" id="PR00245">
    <property type="entry name" value="OLFACTORYR"/>
</dbReference>
<name>A0A8C2NKI4_CAPHI</name>
<dbReference type="GO" id="GO:0005886">
    <property type="term" value="C:plasma membrane"/>
    <property type="evidence" value="ECO:0007669"/>
    <property type="project" value="UniProtKB-SubCell"/>
</dbReference>
<evidence type="ECO:0000313" key="16">
    <source>
        <dbReference type="Ensembl" id="ENSCHIP00010006189.1"/>
    </source>
</evidence>
<dbReference type="SUPFAM" id="SSF81321">
    <property type="entry name" value="Family A G protein-coupled receptor-like"/>
    <property type="match status" value="1"/>
</dbReference>
<comment type="function">
    <text evidence="2">Putative odorant or sperm cell receptor.</text>
</comment>
<keyword evidence="4 14" id="KW-1003">Cell membrane</keyword>
<dbReference type="InterPro" id="IPR050516">
    <property type="entry name" value="Olfactory_GPCR"/>
</dbReference>
<evidence type="ECO:0000256" key="8">
    <source>
        <dbReference type="ARBA" id="ARBA00022989"/>
    </source>
</evidence>
<protein>
    <recommendedName>
        <fullName evidence="14">Olfactory receptor</fullName>
    </recommendedName>
</protein>
<comment type="similarity">
    <text evidence="13">Belongs to the G-protein coupled receptor 1 family.</text>
</comment>
<feature type="transmembrane region" description="Helical" evidence="14">
    <location>
        <begin position="275"/>
        <end position="295"/>
    </location>
</feature>
<evidence type="ECO:0000259" key="15">
    <source>
        <dbReference type="PROSITE" id="PS50262"/>
    </source>
</evidence>
<evidence type="ECO:0000256" key="2">
    <source>
        <dbReference type="ARBA" id="ARBA00003929"/>
    </source>
</evidence>
<dbReference type="Pfam" id="PF13853">
    <property type="entry name" value="7tm_4"/>
    <property type="match status" value="1"/>
</dbReference>
<dbReference type="Gene3D" id="1.20.1070.10">
    <property type="entry name" value="Rhodopsin 7-helix transmembrane proteins"/>
    <property type="match status" value="1"/>
</dbReference>
<proteinExistence type="inferred from homology"/>
<evidence type="ECO:0000256" key="14">
    <source>
        <dbReference type="RuleBase" id="RU363047"/>
    </source>
</evidence>
<evidence type="ECO:0000256" key="1">
    <source>
        <dbReference type="ARBA" id="ARBA00002936"/>
    </source>
</evidence>
<reference evidence="16" key="2">
    <citation type="submission" date="2025-08" db="UniProtKB">
        <authorList>
            <consortium name="Ensembl"/>
        </authorList>
    </citation>
    <scope>IDENTIFICATION</scope>
</reference>
<keyword evidence="8 14" id="KW-1133">Transmembrane helix</keyword>
<dbReference type="PROSITE" id="PS00237">
    <property type="entry name" value="G_PROTEIN_RECEP_F1_1"/>
    <property type="match status" value="1"/>
</dbReference>
<evidence type="ECO:0000256" key="6">
    <source>
        <dbReference type="ARBA" id="ARBA00022692"/>
    </source>
</evidence>
<keyword evidence="7 14" id="KW-0552">Olfaction</keyword>
<organism evidence="16">
    <name type="scientific">Capra hircus</name>
    <name type="common">Goat</name>
    <dbReference type="NCBI Taxonomy" id="9925"/>
    <lineage>
        <taxon>Eukaryota</taxon>
        <taxon>Metazoa</taxon>
        <taxon>Chordata</taxon>
        <taxon>Craniata</taxon>
        <taxon>Vertebrata</taxon>
        <taxon>Euteleostomi</taxon>
        <taxon>Mammalia</taxon>
        <taxon>Eutheria</taxon>
        <taxon>Laurasiatheria</taxon>
        <taxon>Artiodactyla</taxon>
        <taxon>Ruminantia</taxon>
        <taxon>Pecora</taxon>
        <taxon>Bovidae</taxon>
        <taxon>Caprinae</taxon>
        <taxon>Capra</taxon>
    </lineage>
</organism>
<keyword evidence="12 13" id="KW-0807">Transducer</keyword>
<evidence type="ECO:0000256" key="13">
    <source>
        <dbReference type="RuleBase" id="RU000688"/>
    </source>
</evidence>
<reference evidence="16" key="1">
    <citation type="submission" date="2019-03" db="EMBL/GenBank/DDBJ databases">
        <title>Genome sequencing and reference-guided assembly of Black Bengal Goat (Capra hircus).</title>
        <authorList>
            <person name="Siddiki A.Z."/>
            <person name="Baten A."/>
            <person name="Billah M."/>
            <person name="Alam M.A.U."/>
            <person name="Shawrob K.S.M."/>
            <person name="Saha S."/>
            <person name="Chowdhury M."/>
            <person name="Rahman A.H."/>
            <person name="Stear M."/>
            <person name="Miah G."/>
            <person name="Das G.B."/>
            <person name="Hossain M.M."/>
            <person name="Kumkum M."/>
            <person name="Islam M.S."/>
            <person name="Mollah A.M."/>
            <person name="Ahsan A."/>
            <person name="Tusar F."/>
            <person name="Khan M.K.I."/>
        </authorList>
    </citation>
    <scope>NUCLEOTIDE SEQUENCE [LARGE SCALE GENOMIC DNA]</scope>
</reference>
<keyword evidence="5 14" id="KW-0716">Sensory transduction</keyword>
<evidence type="ECO:0000256" key="3">
    <source>
        <dbReference type="ARBA" id="ARBA00004651"/>
    </source>
</evidence>
<evidence type="ECO:0000256" key="11">
    <source>
        <dbReference type="ARBA" id="ARBA00023170"/>
    </source>
</evidence>
<evidence type="ECO:0000256" key="4">
    <source>
        <dbReference type="ARBA" id="ARBA00022475"/>
    </source>
</evidence>
<feature type="transmembrane region" description="Helical" evidence="14">
    <location>
        <begin position="144"/>
        <end position="161"/>
    </location>
</feature>
<evidence type="ECO:0000256" key="9">
    <source>
        <dbReference type="ARBA" id="ARBA00023040"/>
    </source>
</evidence>
<dbReference type="Ensembl" id="ENSCHIT00010008579.1">
    <property type="protein sequence ID" value="ENSCHIP00010006189.1"/>
    <property type="gene ID" value="ENSCHIG00010004423.1"/>
</dbReference>
<dbReference type="PANTHER" id="PTHR26452">
    <property type="entry name" value="OLFACTORY RECEPTOR"/>
    <property type="match status" value="1"/>
</dbReference>
<comment type="function">
    <text evidence="1">Odorant receptor.</text>
</comment>
<comment type="subcellular location">
    <subcellularLocation>
        <location evidence="3 14">Cell membrane</location>
        <topology evidence="3 14">Multi-pass membrane protein</topology>
    </subcellularLocation>
</comment>
<dbReference type="FunFam" id="1.20.1070.10:FF:000037">
    <property type="entry name" value="Olfactory receptor"/>
    <property type="match status" value="1"/>
</dbReference>
<feature type="domain" description="G-protein coupled receptors family 1 profile" evidence="15">
    <location>
        <begin position="44"/>
        <end position="293"/>
    </location>
</feature>
<dbReference type="InterPro" id="IPR017452">
    <property type="entry name" value="GPCR_Rhodpsn_7TM"/>
</dbReference>
<feature type="transmembrane region" description="Helical" evidence="14">
    <location>
        <begin position="245"/>
        <end position="263"/>
    </location>
</feature>
<keyword evidence="11 13" id="KW-0675">Receptor</keyword>
<keyword evidence="6 13" id="KW-0812">Transmembrane</keyword>
<dbReference type="PRINTS" id="PR00237">
    <property type="entry name" value="GPCRRHODOPSN"/>
</dbReference>
<keyword evidence="10 14" id="KW-0472">Membrane</keyword>
<dbReference type="AlphaFoldDB" id="A0A8C2NKI4"/>
<dbReference type="PROSITE" id="PS50262">
    <property type="entry name" value="G_PROTEIN_RECEP_F1_2"/>
    <property type="match status" value="1"/>
</dbReference>